<dbReference type="InterPro" id="IPR014782">
    <property type="entry name" value="Peptidase_M1_dom"/>
</dbReference>
<dbReference type="FunCoup" id="A0A409VFT0">
    <property type="interactions" value="477"/>
</dbReference>
<dbReference type="STRING" id="181874.A0A409VFT0"/>
<dbReference type="EMBL" id="NHTK01006076">
    <property type="protein sequence ID" value="PPQ65107.1"/>
    <property type="molecule type" value="Genomic_DNA"/>
</dbReference>
<dbReference type="GO" id="GO:0005737">
    <property type="term" value="C:cytoplasm"/>
    <property type="evidence" value="ECO:0007669"/>
    <property type="project" value="TreeGrafter"/>
</dbReference>
<dbReference type="InterPro" id="IPR027268">
    <property type="entry name" value="Peptidase_M4/M1_CTD_sf"/>
</dbReference>
<dbReference type="GO" id="GO:0042277">
    <property type="term" value="F:peptide binding"/>
    <property type="evidence" value="ECO:0007669"/>
    <property type="project" value="TreeGrafter"/>
</dbReference>
<dbReference type="Pfam" id="PF01433">
    <property type="entry name" value="Peptidase_M1"/>
    <property type="match status" value="1"/>
</dbReference>
<feature type="binding site" evidence="9">
    <location>
        <position position="341"/>
    </location>
    <ligand>
        <name>Zn(2+)</name>
        <dbReference type="ChEBI" id="CHEBI:29105"/>
        <note>catalytic</note>
    </ligand>
</feature>
<dbReference type="InterPro" id="IPR042097">
    <property type="entry name" value="Aminopeptidase_N-like_N_sf"/>
</dbReference>
<evidence type="ECO:0000256" key="6">
    <source>
        <dbReference type="ARBA" id="ARBA00022833"/>
    </source>
</evidence>
<keyword evidence="5 11" id="KW-0378">Hydrolase</keyword>
<evidence type="ECO:0000256" key="5">
    <source>
        <dbReference type="ARBA" id="ARBA00022801"/>
    </source>
</evidence>
<gene>
    <name evidence="15" type="ORF">CVT24_003068</name>
</gene>
<evidence type="ECO:0000313" key="16">
    <source>
        <dbReference type="Proteomes" id="UP000284842"/>
    </source>
</evidence>
<feature type="binding site" evidence="9">
    <location>
        <position position="360"/>
    </location>
    <ligand>
        <name>Zn(2+)</name>
        <dbReference type="ChEBI" id="CHEBI:29105"/>
        <note>catalytic</note>
    </ligand>
</feature>
<dbReference type="InterPro" id="IPR050344">
    <property type="entry name" value="Peptidase_M1_aminopeptidases"/>
</dbReference>
<dbReference type="OrthoDB" id="10031169at2759"/>
<keyword evidence="6 9" id="KW-0862">Zinc</keyword>
<dbReference type="SUPFAM" id="SSF63737">
    <property type="entry name" value="Leukotriene A4 hydrolase N-terminal domain"/>
    <property type="match status" value="1"/>
</dbReference>
<dbReference type="InParanoid" id="A0A409VFT0"/>
<evidence type="ECO:0000256" key="4">
    <source>
        <dbReference type="ARBA" id="ARBA00022723"/>
    </source>
</evidence>
<dbReference type="EC" id="3.4.11.-" evidence="11"/>
<feature type="domain" description="Peptidase M1 membrane alanine aminopeptidase" evidence="12">
    <location>
        <begin position="265"/>
        <end position="481"/>
    </location>
</feature>
<dbReference type="GO" id="GO:0016020">
    <property type="term" value="C:membrane"/>
    <property type="evidence" value="ECO:0007669"/>
    <property type="project" value="TreeGrafter"/>
</dbReference>
<dbReference type="SUPFAM" id="SSF55486">
    <property type="entry name" value="Metalloproteases ('zincins'), catalytic domain"/>
    <property type="match status" value="1"/>
</dbReference>
<feature type="site" description="Transition state stabilizer" evidence="10">
    <location>
        <position position="422"/>
    </location>
</feature>
<dbReference type="FunFam" id="1.10.390.10:FF:000006">
    <property type="entry name" value="Puromycin-sensitive aminopeptidase"/>
    <property type="match status" value="1"/>
</dbReference>
<evidence type="ECO:0000256" key="1">
    <source>
        <dbReference type="ARBA" id="ARBA00010136"/>
    </source>
</evidence>
<dbReference type="GO" id="GO:0070006">
    <property type="term" value="F:metalloaminopeptidase activity"/>
    <property type="evidence" value="ECO:0007669"/>
    <property type="project" value="TreeGrafter"/>
</dbReference>
<dbReference type="GO" id="GO:0006508">
    <property type="term" value="P:proteolysis"/>
    <property type="evidence" value="ECO:0007669"/>
    <property type="project" value="UniProtKB-KW"/>
</dbReference>
<dbReference type="Gene3D" id="1.25.50.20">
    <property type="match status" value="1"/>
</dbReference>
<dbReference type="AlphaFoldDB" id="A0A409VFT0"/>
<feature type="domain" description="Aminopeptidase N-like N-terminal" evidence="14">
    <location>
        <begin position="21"/>
        <end position="190"/>
    </location>
</feature>
<dbReference type="GO" id="GO:0043171">
    <property type="term" value="P:peptide catabolic process"/>
    <property type="evidence" value="ECO:0007669"/>
    <property type="project" value="TreeGrafter"/>
</dbReference>
<sequence>MSATTAPTKDADKYRLPTNVKPSHYDVTVKTDLEALTFAGLVKINLDVKEDTNTISLNTSELELGKATLYSDALQKELTATFSGFEKSQERTTYQLSDTLPAGSKAELKIGFSGKLTGSMMGYYKSSWEKDGKTINYTLTQFEPTAARRAFPCWDEPLLKATFAVTLISRADTVNLSNMPAISEEVIDHGVTKVPADLEELVASTKNDKWKITKFDTTPPMSSYIVAYANGHFEHLETSVKMPLSGKTVPLRIYTTPDVIHQAQFALDVKAAVLPLYEKVFDVEYPLPKLDTLVASDFDAGAMENWGLITGRTSAFLLDPKRADLQAKKRVASVQSHEVAHMWFGNITTMEWWNYLYLNEGFATLMGEVIIPVFPEWRVNSEFITDHLNRALGLDAKESSHPIEVDCPDANDINQIFDALSYSKAASVLRMLSNYVGEEKFLKGVSLYLKKRLFGNSVTHDLWEGISTATGRNITAIMENWITKIGFPVITVTETDDGKAIKVRQDRFLETGAADPKDNETIWNVPLSLLSTKDGKSSIDHSAILEEREKVIPIDTTQPFKLNAETTGVFRVLYTPERLAKIAAEAAKENSAFSLNDRIGLVHDSMALSKAGLQKLSSALTLIDTWKNEKEYLVWQGVSEAIGGLISIWWENTEVVDKLNALRRKLFVPLVEKLGYEYAPEDSRDTSLLRTLAIGQAAAARDPTVVGELQARFQKYLDTGDISSIPADLLRVTFTTAVRHGGRKEFDAAIKSHDKPSTPSEKIAAIFAMGATEDPELAKETLDFVTSKSKDQDIFYFFAGLGNNFKTRRLLTKYFEDQYYVLYKRFEGNFSLHYLVTYSSEYYSSMKDYAAIEAFYKDKDTSKYNKALAQALDSIRARAAYIEASLFFFS</sequence>
<evidence type="ECO:0000256" key="3">
    <source>
        <dbReference type="ARBA" id="ARBA00022670"/>
    </source>
</evidence>
<reference evidence="15 16" key="1">
    <citation type="journal article" date="2018" name="Evol. Lett.">
        <title>Horizontal gene cluster transfer increased hallucinogenic mushroom diversity.</title>
        <authorList>
            <person name="Reynolds H.T."/>
            <person name="Vijayakumar V."/>
            <person name="Gluck-Thaler E."/>
            <person name="Korotkin H.B."/>
            <person name="Matheny P.B."/>
            <person name="Slot J.C."/>
        </authorList>
    </citation>
    <scope>NUCLEOTIDE SEQUENCE [LARGE SCALE GENOMIC DNA]</scope>
    <source>
        <strain evidence="15 16">2629</strain>
    </source>
</reference>
<evidence type="ECO:0000259" key="12">
    <source>
        <dbReference type="Pfam" id="PF01433"/>
    </source>
</evidence>
<feature type="active site" description="Proton acceptor" evidence="8">
    <location>
        <position position="338"/>
    </location>
</feature>
<dbReference type="GO" id="GO:0005615">
    <property type="term" value="C:extracellular space"/>
    <property type="evidence" value="ECO:0007669"/>
    <property type="project" value="TreeGrafter"/>
</dbReference>
<dbReference type="Gene3D" id="2.60.40.1910">
    <property type="match status" value="1"/>
</dbReference>
<keyword evidence="7 11" id="KW-0482">Metalloprotease</keyword>
<dbReference type="GO" id="GO:0008270">
    <property type="term" value="F:zinc ion binding"/>
    <property type="evidence" value="ECO:0007669"/>
    <property type="project" value="UniProtKB-UniRule"/>
</dbReference>
<dbReference type="Gene3D" id="2.60.40.1730">
    <property type="entry name" value="tricorn interacting facor f3 domain"/>
    <property type="match status" value="1"/>
</dbReference>
<organism evidence="15 16">
    <name type="scientific">Panaeolus cyanescens</name>
    <dbReference type="NCBI Taxonomy" id="181874"/>
    <lineage>
        <taxon>Eukaryota</taxon>
        <taxon>Fungi</taxon>
        <taxon>Dikarya</taxon>
        <taxon>Basidiomycota</taxon>
        <taxon>Agaricomycotina</taxon>
        <taxon>Agaricomycetes</taxon>
        <taxon>Agaricomycetidae</taxon>
        <taxon>Agaricales</taxon>
        <taxon>Agaricineae</taxon>
        <taxon>Galeropsidaceae</taxon>
        <taxon>Panaeolus</taxon>
    </lineage>
</organism>
<dbReference type="InterPro" id="IPR024571">
    <property type="entry name" value="ERAP1-like_C_dom"/>
</dbReference>
<evidence type="ECO:0000256" key="8">
    <source>
        <dbReference type="PIRSR" id="PIRSR634016-1"/>
    </source>
</evidence>
<keyword evidence="16" id="KW-1185">Reference proteome</keyword>
<feature type="domain" description="ERAP1-like C-terminal" evidence="13">
    <location>
        <begin position="560"/>
        <end position="877"/>
    </location>
</feature>
<dbReference type="InterPro" id="IPR001930">
    <property type="entry name" value="Peptidase_M1"/>
</dbReference>
<dbReference type="Pfam" id="PF11838">
    <property type="entry name" value="ERAP1_C"/>
    <property type="match status" value="1"/>
</dbReference>
<comment type="cofactor">
    <cofactor evidence="9 11">
        <name>Zn(2+)</name>
        <dbReference type="ChEBI" id="CHEBI:29105"/>
    </cofactor>
    <text evidence="9 11">Binds 1 zinc ion per subunit.</text>
</comment>
<dbReference type="InterPro" id="IPR045357">
    <property type="entry name" value="Aminopeptidase_N-like_N"/>
</dbReference>
<dbReference type="Pfam" id="PF17900">
    <property type="entry name" value="Peptidase_M1_N"/>
    <property type="match status" value="1"/>
</dbReference>
<evidence type="ECO:0000259" key="13">
    <source>
        <dbReference type="Pfam" id="PF11838"/>
    </source>
</evidence>
<dbReference type="FunFam" id="1.25.50.20:FF:000002">
    <property type="entry name" value="Aminopeptidase"/>
    <property type="match status" value="1"/>
</dbReference>
<name>A0A409VFT0_9AGAR</name>
<dbReference type="InterPro" id="IPR034016">
    <property type="entry name" value="M1_APN-typ"/>
</dbReference>
<comment type="caution">
    <text evidence="15">The sequence shown here is derived from an EMBL/GenBank/DDBJ whole genome shotgun (WGS) entry which is preliminary data.</text>
</comment>
<evidence type="ECO:0000259" key="14">
    <source>
        <dbReference type="Pfam" id="PF17900"/>
    </source>
</evidence>
<keyword evidence="2 11" id="KW-0031">Aminopeptidase</keyword>
<evidence type="ECO:0000256" key="7">
    <source>
        <dbReference type="ARBA" id="ARBA00023049"/>
    </source>
</evidence>
<dbReference type="Gene3D" id="1.10.390.10">
    <property type="entry name" value="Neutral Protease Domain 2"/>
    <property type="match status" value="1"/>
</dbReference>
<dbReference type="CDD" id="cd09601">
    <property type="entry name" value="M1_APN-Q_like"/>
    <property type="match status" value="1"/>
</dbReference>
<comment type="similarity">
    <text evidence="1 11">Belongs to the peptidase M1 family.</text>
</comment>
<dbReference type="PANTHER" id="PTHR11533">
    <property type="entry name" value="PROTEASE M1 ZINC METALLOPROTEASE"/>
    <property type="match status" value="1"/>
</dbReference>
<proteinExistence type="inferred from homology"/>
<dbReference type="PANTHER" id="PTHR11533:SF174">
    <property type="entry name" value="PUROMYCIN-SENSITIVE AMINOPEPTIDASE-RELATED"/>
    <property type="match status" value="1"/>
</dbReference>
<evidence type="ECO:0000256" key="10">
    <source>
        <dbReference type="PIRSR" id="PIRSR634016-4"/>
    </source>
</evidence>
<dbReference type="Proteomes" id="UP000284842">
    <property type="component" value="Unassembled WGS sequence"/>
</dbReference>
<accession>A0A409VFT0</accession>
<evidence type="ECO:0000256" key="9">
    <source>
        <dbReference type="PIRSR" id="PIRSR634016-3"/>
    </source>
</evidence>
<protein>
    <recommendedName>
        <fullName evidence="11">Aminopeptidase</fullName>
        <ecNumber evidence="11">3.4.11.-</ecNumber>
    </recommendedName>
</protein>
<dbReference type="PRINTS" id="PR00756">
    <property type="entry name" value="ALADIPTASE"/>
</dbReference>
<keyword evidence="3 11" id="KW-0645">Protease</keyword>
<keyword evidence="4 9" id="KW-0479">Metal-binding</keyword>
<evidence type="ECO:0000256" key="2">
    <source>
        <dbReference type="ARBA" id="ARBA00022438"/>
    </source>
</evidence>
<evidence type="ECO:0000256" key="11">
    <source>
        <dbReference type="RuleBase" id="RU364040"/>
    </source>
</evidence>
<evidence type="ECO:0000313" key="15">
    <source>
        <dbReference type="EMBL" id="PPQ65107.1"/>
    </source>
</evidence>
<feature type="binding site" evidence="9">
    <location>
        <position position="337"/>
    </location>
    <ligand>
        <name>Zn(2+)</name>
        <dbReference type="ChEBI" id="CHEBI:29105"/>
        <note>catalytic</note>
    </ligand>
</feature>